<feature type="transmembrane region" description="Helical" evidence="5">
    <location>
        <begin position="143"/>
        <end position="161"/>
    </location>
</feature>
<feature type="transmembrane region" description="Helical" evidence="5">
    <location>
        <begin position="307"/>
        <end position="324"/>
    </location>
</feature>
<evidence type="ECO:0000313" key="7">
    <source>
        <dbReference type="Proteomes" id="UP000626554"/>
    </source>
</evidence>
<sequence>MKPTRNWSVLLGAAFLMATSAVGPGFLTQTTVFTERLGASFGFVILASILLDIGVQLNVWRVIAVAELRAPDIANRVLPGLGSVISVLIVLGGLAFNVGNVGGAGLGLSALTGLPVTVCAVLGAGVALGVFLVREAGRLMDRFAQVMGLVLVLTIIYVAFSTHPPLAEAARRTLAPTQLDLTSIITLVGGTVGGYITFSGGHRLLDAGIRGEAALPEVTRSAVLGISVASLVRVFLFLATLGVVSQGLVIDAANPPASVFRLAAGELGYRLFGVVMFAAAVTSIIGSAYTSISFLKALLPQVAARENRWIIGFIVLSTLLFLTIGQPVQVLLWAGALNGFILPLTLGTLLVAAYRPAIVGSYRHPLVLAVFGVLVVLVMTWLSGSVLLKALEV</sequence>
<proteinExistence type="predicted"/>
<keyword evidence="3 5" id="KW-1133">Transmembrane helix</keyword>
<dbReference type="Proteomes" id="UP000626554">
    <property type="component" value="Unassembled WGS sequence"/>
</dbReference>
<comment type="caution">
    <text evidence="6">The sequence shown here is derived from an EMBL/GenBank/DDBJ whole genome shotgun (WGS) entry which is preliminary data.</text>
</comment>
<accession>A0ABX2Q769</accession>
<dbReference type="RefSeq" id="WP_176901544.1">
    <property type="nucleotide sequence ID" value="NZ_JABKAV010000131.1"/>
</dbReference>
<evidence type="ECO:0000256" key="4">
    <source>
        <dbReference type="ARBA" id="ARBA00023136"/>
    </source>
</evidence>
<dbReference type="InterPro" id="IPR001046">
    <property type="entry name" value="NRAMP_fam"/>
</dbReference>
<evidence type="ECO:0000256" key="3">
    <source>
        <dbReference type="ARBA" id="ARBA00022989"/>
    </source>
</evidence>
<name>A0ABX2Q769_9BACT</name>
<feature type="transmembrane region" description="Helical" evidence="5">
    <location>
        <begin position="181"/>
        <end position="201"/>
    </location>
</feature>
<keyword evidence="7" id="KW-1185">Reference proteome</keyword>
<keyword evidence="4 5" id="KW-0472">Membrane</keyword>
<dbReference type="Pfam" id="PF01566">
    <property type="entry name" value="Nramp"/>
    <property type="match status" value="1"/>
</dbReference>
<evidence type="ECO:0000256" key="2">
    <source>
        <dbReference type="ARBA" id="ARBA00022692"/>
    </source>
</evidence>
<gene>
    <name evidence="6" type="ORF">HW556_18225</name>
</gene>
<keyword evidence="2 5" id="KW-0812">Transmembrane</keyword>
<feature type="transmembrane region" description="Helical" evidence="5">
    <location>
        <begin position="108"/>
        <end position="131"/>
    </location>
</feature>
<feature type="transmembrane region" description="Helical" evidence="5">
    <location>
        <begin position="269"/>
        <end position="295"/>
    </location>
</feature>
<feature type="transmembrane region" description="Helical" evidence="5">
    <location>
        <begin position="77"/>
        <end position="96"/>
    </location>
</feature>
<feature type="transmembrane region" description="Helical" evidence="5">
    <location>
        <begin position="366"/>
        <end position="388"/>
    </location>
</feature>
<evidence type="ECO:0000256" key="5">
    <source>
        <dbReference type="SAM" id="Phobius"/>
    </source>
</evidence>
<organism evidence="6 7">
    <name type="scientific">Hymenobacter terrestris</name>
    <dbReference type="NCBI Taxonomy" id="2748310"/>
    <lineage>
        <taxon>Bacteria</taxon>
        <taxon>Pseudomonadati</taxon>
        <taxon>Bacteroidota</taxon>
        <taxon>Cytophagia</taxon>
        <taxon>Cytophagales</taxon>
        <taxon>Hymenobacteraceae</taxon>
        <taxon>Hymenobacter</taxon>
    </lineage>
</organism>
<evidence type="ECO:0000256" key="1">
    <source>
        <dbReference type="ARBA" id="ARBA00004141"/>
    </source>
</evidence>
<protein>
    <submittedName>
        <fullName evidence="6">Divalent metal cation transporter</fullName>
    </submittedName>
</protein>
<feature type="transmembrane region" description="Helical" evidence="5">
    <location>
        <begin position="222"/>
        <end position="249"/>
    </location>
</feature>
<comment type="subcellular location">
    <subcellularLocation>
        <location evidence="1">Membrane</location>
        <topology evidence="1">Multi-pass membrane protein</topology>
    </subcellularLocation>
</comment>
<feature type="transmembrane region" description="Helical" evidence="5">
    <location>
        <begin position="37"/>
        <end position="57"/>
    </location>
</feature>
<dbReference type="EMBL" id="JABKAV010000131">
    <property type="protein sequence ID" value="NVO86823.1"/>
    <property type="molecule type" value="Genomic_DNA"/>
</dbReference>
<reference evidence="6 7" key="1">
    <citation type="submission" date="2020-05" db="EMBL/GenBank/DDBJ databases">
        <title>Hymenobacter terrestris sp. nov. and Hymenobacter lapidiphilus sp. nov., isolated from regoliths in Antarctica.</title>
        <authorList>
            <person name="Sedlacek I."/>
            <person name="Pantucek R."/>
            <person name="Zeman M."/>
            <person name="Holochova P."/>
            <person name="Kralova S."/>
            <person name="Stankova E."/>
            <person name="Sedo O."/>
            <person name="Micenkova L."/>
            <person name="Svec P."/>
            <person name="Gupta V."/>
            <person name="Sood U."/>
            <person name="Korpole U.S."/>
            <person name="Lal R."/>
        </authorList>
    </citation>
    <scope>NUCLEOTIDE SEQUENCE [LARGE SCALE GENOMIC DNA]</scope>
    <source>
        <strain evidence="6 7">P5252</strain>
    </source>
</reference>
<feature type="transmembrane region" description="Helical" evidence="5">
    <location>
        <begin position="330"/>
        <end position="354"/>
    </location>
</feature>
<evidence type="ECO:0000313" key="6">
    <source>
        <dbReference type="EMBL" id="NVO86823.1"/>
    </source>
</evidence>